<keyword evidence="9" id="KW-0030">Aminoacyl-tRNA synthetase</keyword>
<evidence type="ECO:0000313" key="15">
    <source>
        <dbReference type="Proteomes" id="UP000295818"/>
    </source>
</evidence>
<keyword evidence="5" id="KW-0963">Cytoplasm</keyword>
<dbReference type="InterPro" id="IPR045864">
    <property type="entry name" value="aa-tRNA-synth_II/BPL/LPL"/>
</dbReference>
<name>A0ABY2BNE4_9ACTN</name>
<evidence type="ECO:0000256" key="5">
    <source>
        <dbReference type="ARBA" id="ARBA00022490"/>
    </source>
</evidence>
<protein>
    <recommendedName>
        <fullName evidence="4 11">Histidine--tRNA ligase</fullName>
        <ecNumber evidence="3 11">6.1.1.21</ecNumber>
    </recommendedName>
</protein>
<evidence type="ECO:0000256" key="8">
    <source>
        <dbReference type="ARBA" id="ARBA00022917"/>
    </source>
</evidence>
<evidence type="ECO:0000256" key="1">
    <source>
        <dbReference type="ARBA" id="ARBA00008226"/>
    </source>
</evidence>
<feature type="region of interest" description="Disordered" evidence="12">
    <location>
        <begin position="413"/>
        <end position="447"/>
    </location>
</feature>
<dbReference type="InterPro" id="IPR036621">
    <property type="entry name" value="Anticodon-bd_dom_sf"/>
</dbReference>
<dbReference type="InterPro" id="IPR041715">
    <property type="entry name" value="HisRS-like_core"/>
</dbReference>
<gene>
    <name evidence="14" type="ORF">EV644_104458</name>
</gene>
<dbReference type="Pfam" id="PF13393">
    <property type="entry name" value="tRNA-synt_His"/>
    <property type="match status" value="1"/>
</dbReference>
<evidence type="ECO:0000256" key="6">
    <source>
        <dbReference type="ARBA" id="ARBA00022741"/>
    </source>
</evidence>
<sequence length="447" mass="49025">MSKISPISGFPEFLPADRIVEQHFLDVIRETFELHGFASIETRAVEPVERLSNQGEDADKEIYGVRRLGASADDEGPGLGLHFDLTVPFARYVLENSGKLAFPFRRYQIQRVWRGERPQEGRFREFTQADIDIVGDGTLPFHYEVELPLVIADAFSKLPIPPFRIQVNNRQIPEGFYRGLGIEDVAAVLRIVDKLDKIGPDKVTQLLTATDGPGLPAETAKQVLRLAEISATDASFVEQVRALGVQHEILDEGLERLAAIMTAANEHAPGLLVADLKIARGLDYYTGTVYETQLIGHESYGSICSGGRYDSLASDGKTTYPGVGISIGVSRLLARLFSQGLVRSTRSTPTAVLVALNNEDERGDALRTAAALRQRGIPVEVAPAAAKFGKQIKFADRRGIPFVWFSTETGPEVKDIRSGEQVPADPATWTPPPQDVRPGIETPQENS</sequence>
<dbReference type="InterPro" id="IPR004154">
    <property type="entry name" value="Anticodon-bd"/>
</dbReference>
<keyword evidence="15" id="KW-1185">Reference proteome</keyword>
<keyword evidence="7" id="KW-0067">ATP-binding</keyword>
<evidence type="ECO:0000256" key="4">
    <source>
        <dbReference type="ARBA" id="ARBA00017399"/>
    </source>
</evidence>
<dbReference type="InterPro" id="IPR004516">
    <property type="entry name" value="HisRS/HisZ"/>
</dbReference>
<dbReference type="PANTHER" id="PTHR11476">
    <property type="entry name" value="HISTIDYL-TRNA SYNTHETASE"/>
    <property type="match status" value="1"/>
</dbReference>
<dbReference type="NCBIfam" id="TIGR00442">
    <property type="entry name" value="hisS"/>
    <property type="match status" value="1"/>
</dbReference>
<dbReference type="RefSeq" id="WP_132188772.1">
    <property type="nucleotide sequence ID" value="NZ_SLWM01000004.1"/>
</dbReference>
<dbReference type="PIRSF" id="PIRSF001549">
    <property type="entry name" value="His-tRNA_synth"/>
    <property type="match status" value="1"/>
</dbReference>
<evidence type="ECO:0000313" key="14">
    <source>
        <dbReference type="EMBL" id="TCO25954.1"/>
    </source>
</evidence>
<dbReference type="Proteomes" id="UP000295818">
    <property type="component" value="Unassembled WGS sequence"/>
</dbReference>
<feature type="domain" description="Aminoacyl-transfer RNA synthetases class-II family profile" evidence="13">
    <location>
        <begin position="20"/>
        <end position="349"/>
    </location>
</feature>
<accession>A0ABY2BNE4</accession>
<dbReference type="SUPFAM" id="SSF52954">
    <property type="entry name" value="Class II aaRS ABD-related"/>
    <property type="match status" value="1"/>
</dbReference>
<dbReference type="InterPro" id="IPR006195">
    <property type="entry name" value="aa-tRNA-synth_II"/>
</dbReference>
<comment type="caution">
    <text evidence="14">The sequence shown here is derived from an EMBL/GenBank/DDBJ whole genome shotgun (WGS) entry which is preliminary data.</text>
</comment>
<evidence type="ECO:0000256" key="7">
    <source>
        <dbReference type="ARBA" id="ARBA00022840"/>
    </source>
</evidence>
<evidence type="ECO:0000256" key="2">
    <source>
        <dbReference type="ARBA" id="ARBA00011738"/>
    </source>
</evidence>
<proteinExistence type="inferred from homology"/>
<comment type="similarity">
    <text evidence="1">Belongs to the class-II aminoacyl-tRNA synthetase family.</text>
</comment>
<dbReference type="PROSITE" id="PS50862">
    <property type="entry name" value="AA_TRNA_LIGASE_II"/>
    <property type="match status" value="1"/>
</dbReference>
<evidence type="ECO:0000256" key="3">
    <source>
        <dbReference type="ARBA" id="ARBA00012815"/>
    </source>
</evidence>
<organism evidence="14 15">
    <name type="scientific">Kribbella orskensis</name>
    <dbReference type="NCBI Taxonomy" id="2512216"/>
    <lineage>
        <taxon>Bacteria</taxon>
        <taxon>Bacillati</taxon>
        <taxon>Actinomycetota</taxon>
        <taxon>Actinomycetes</taxon>
        <taxon>Propionibacteriales</taxon>
        <taxon>Kribbellaceae</taxon>
        <taxon>Kribbella</taxon>
    </lineage>
</organism>
<evidence type="ECO:0000256" key="11">
    <source>
        <dbReference type="NCBIfam" id="TIGR00442"/>
    </source>
</evidence>
<keyword evidence="9" id="KW-0436">Ligase</keyword>
<dbReference type="CDD" id="cd00773">
    <property type="entry name" value="HisRS-like_core"/>
    <property type="match status" value="1"/>
</dbReference>
<evidence type="ECO:0000256" key="10">
    <source>
        <dbReference type="ARBA" id="ARBA00047639"/>
    </source>
</evidence>
<dbReference type="Gene3D" id="3.30.930.10">
    <property type="entry name" value="Bira Bifunctional Protein, Domain 2"/>
    <property type="match status" value="1"/>
</dbReference>
<dbReference type="PANTHER" id="PTHR11476:SF7">
    <property type="entry name" value="HISTIDINE--TRNA LIGASE"/>
    <property type="match status" value="1"/>
</dbReference>
<evidence type="ECO:0000259" key="13">
    <source>
        <dbReference type="PROSITE" id="PS50862"/>
    </source>
</evidence>
<comment type="catalytic activity">
    <reaction evidence="10">
        <text>tRNA(His) + L-histidine + ATP = L-histidyl-tRNA(His) + AMP + diphosphate + H(+)</text>
        <dbReference type="Rhea" id="RHEA:17313"/>
        <dbReference type="Rhea" id="RHEA-COMP:9665"/>
        <dbReference type="Rhea" id="RHEA-COMP:9689"/>
        <dbReference type="ChEBI" id="CHEBI:15378"/>
        <dbReference type="ChEBI" id="CHEBI:30616"/>
        <dbReference type="ChEBI" id="CHEBI:33019"/>
        <dbReference type="ChEBI" id="CHEBI:57595"/>
        <dbReference type="ChEBI" id="CHEBI:78442"/>
        <dbReference type="ChEBI" id="CHEBI:78527"/>
        <dbReference type="ChEBI" id="CHEBI:456215"/>
        <dbReference type="EC" id="6.1.1.21"/>
    </reaction>
</comment>
<dbReference type="EMBL" id="SLWM01000004">
    <property type="protein sequence ID" value="TCO25954.1"/>
    <property type="molecule type" value="Genomic_DNA"/>
</dbReference>
<dbReference type="Gene3D" id="3.40.50.800">
    <property type="entry name" value="Anticodon-binding domain"/>
    <property type="match status" value="1"/>
</dbReference>
<dbReference type="EC" id="6.1.1.21" evidence="3 11"/>
<dbReference type="InterPro" id="IPR015807">
    <property type="entry name" value="His-tRNA-ligase"/>
</dbReference>
<reference evidence="14 15" key="1">
    <citation type="journal article" date="2015" name="Stand. Genomic Sci.">
        <title>Genomic Encyclopedia of Bacterial and Archaeal Type Strains, Phase III: the genomes of soil and plant-associated and newly described type strains.</title>
        <authorList>
            <person name="Whitman W.B."/>
            <person name="Woyke T."/>
            <person name="Klenk H.P."/>
            <person name="Zhou Y."/>
            <person name="Lilburn T.G."/>
            <person name="Beck B.J."/>
            <person name="De Vos P."/>
            <person name="Vandamme P."/>
            <person name="Eisen J.A."/>
            <person name="Garrity G."/>
            <person name="Hugenholtz P."/>
            <person name="Kyrpides N.C."/>
        </authorList>
    </citation>
    <scope>NUCLEOTIDE SEQUENCE [LARGE SCALE GENOMIC DNA]</scope>
    <source>
        <strain evidence="14 15">VKM Ac-2538</strain>
    </source>
</reference>
<dbReference type="Pfam" id="PF03129">
    <property type="entry name" value="HGTP_anticodon"/>
    <property type="match status" value="1"/>
</dbReference>
<evidence type="ECO:0000256" key="12">
    <source>
        <dbReference type="SAM" id="MobiDB-lite"/>
    </source>
</evidence>
<keyword evidence="6" id="KW-0547">Nucleotide-binding</keyword>
<keyword evidence="8" id="KW-0648">Protein biosynthesis</keyword>
<evidence type="ECO:0000256" key="9">
    <source>
        <dbReference type="ARBA" id="ARBA00023146"/>
    </source>
</evidence>
<dbReference type="SUPFAM" id="SSF55681">
    <property type="entry name" value="Class II aaRS and biotin synthetases"/>
    <property type="match status" value="1"/>
</dbReference>
<comment type="subunit">
    <text evidence="2">Homodimer.</text>
</comment>